<dbReference type="SUPFAM" id="SSF52087">
    <property type="entry name" value="CRAL/TRIO domain"/>
    <property type="match status" value="1"/>
</dbReference>
<dbReference type="Gene3D" id="1.20.5.1200">
    <property type="entry name" value="Alpha-tocopherol transfer"/>
    <property type="match status" value="1"/>
</dbReference>
<evidence type="ECO:0000313" key="2">
    <source>
        <dbReference type="EMBL" id="KAF6207737.1"/>
    </source>
</evidence>
<reference evidence="2" key="1">
    <citation type="journal article" date="2021" name="Mol. Ecol. Resour.">
        <title>Apolygus lucorum genome provides insights into omnivorousness and mesophyll feeding.</title>
        <authorList>
            <person name="Liu Y."/>
            <person name="Liu H."/>
            <person name="Wang H."/>
            <person name="Huang T."/>
            <person name="Liu B."/>
            <person name="Yang B."/>
            <person name="Yin L."/>
            <person name="Li B."/>
            <person name="Zhang Y."/>
            <person name="Zhang S."/>
            <person name="Jiang F."/>
            <person name="Zhang X."/>
            <person name="Ren Y."/>
            <person name="Wang B."/>
            <person name="Wang S."/>
            <person name="Lu Y."/>
            <person name="Wu K."/>
            <person name="Fan W."/>
            <person name="Wang G."/>
        </authorList>
    </citation>
    <scope>NUCLEOTIDE SEQUENCE</scope>
    <source>
        <strain evidence="2">12Hb</strain>
    </source>
</reference>
<protein>
    <recommendedName>
        <fullName evidence="1">CRAL-TRIO domain-containing protein</fullName>
    </recommendedName>
</protein>
<dbReference type="GO" id="GO:0016020">
    <property type="term" value="C:membrane"/>
    <property type="evidence" value="ECO:0007669"/>
    <property type="project" value="TreeGrafter"/>
</dbReference>
<proteinExistence type="predicted"/>
<sequence>MSVHLLHIFTKLDRMAGLLEPHTTAQEEAILTEINYPRKQLNQDIITLGEWLDDQEHLPPSKKQEDTKFLSAFLTGTKGSLQTAKRKIDNYYSLRSTSQILEDRDPFGLSVKNTFGNFVVATMPKPMPDGCRLSVIRLDAPDPEDYDFLGTVRRIVQVSELRMRIDNGISAGEYFCLDGRGYTASHLLKVNPSFVRETLTYIQEAVPARIKLFMFINCPQFIEVAVNRLVKPFLKKKLADRVVVTQDGASFLQEKFPKEYLPKDYGGDLPDMETLSNNWQKACEGKKDWYLNELSEKTIEEKRPKDSEINSENPYFGVQGSLKQLVID</sequence>
<dbReference type="PANTHER" id="PTHR10174:SF222">
    <property type="entry name" value="GH10083P-RELATED"/>
    <property type="match status" value="1"/>
</dbReference>
<dbReference type="AlphaFoldDB" id="A0A8S9XFH6"/>
<dbReference type="InterPro" id="IPR036865">
    <property type="entry name" value="CRAL-TRIO_dom_sf"/>
</dbReference>
<dbReference type="Pfam" id="PF00650">
    <property type="entry name" value="CRAL_TRIO"/>
    <property type="match status" value="1"/>
</dbReference>
<dbReference type="PRINTS" id="PR00180">
    <property type="entry name" value="CRETINALDHBP"/>
</dbReference>
<dbReference type="GO" id="GO:1902936">
    <property type="term" value="F:phosphatidylinositol bisphosphate binding"/>
    <property type="evidence" value="ECO:0007669"/>
    <property type="project" value="TreeGrafter"/>
</dbReference>
<dbReference type="InterPro" id="IPR001251">
    <property type="entry name" value="CRAL-TRIO_dom"/>
</dbReference>
<dbReference type="Gene3D" id="3.40.525.10">
    <property type="entry name" value="CRAL-TRIO lipid binding domain"/>
    <property type="match status" value="1"/>
</dbReference>
<organism evidence="2 3">
    <name type="scientific">Apolygus lucorum</name>
    <name type="common">Small green plant bug</name>
    <name type="synonym">Lygocoris lucorum</name>
    <dbReference type="NCBI Taxonomy" id="248454"/>
    <lineage>
        <taxon>Eukaryota</taxon>
        <taxon>Metazoa</taxon>
        <taxon>Ecdysozoa</taxon>
        <taxon>Arthropoda</taxon>
        <taxon>Hexapoda</taxon>
        <taxon>Insecta</taxon>
        <taxon>Pterygota</taxon>
        <taxon>Neoptera</taxon>
        <taxon>Paraneoptera</taxon>
        <taxon>Hemiptera</taxon>
        <taxon>Heteroptera</taxon>
        <taxon>Panheteroptera</taxon>
        <taxon>Cimicomorpha</taxon>
        <taxon>Miridae</taxon>
        <taxon>Mirini</taxon>
        <taxon>Apolygus</taxon>
    </lineage>
</organism>
<dbReference type="Proteomes" id="UP000466442">
    <property type="component" value="Unassembled WGS sequence"/>
</dbReference>
<keyword evidence="3" id="KW-1185">Reference proteome</keyword>
<dbReference type="PANTHER" id="PTHR10174">
    <property type="entry name" value="ALPHA-TOCOPHEROL TRANSFER PROTEIN-RELATED"/>
    <property type="match status" value="1"/>
</dbReference>
<evidence type="ECO:0000259" key="1">
    <source>
        <dbReference type="PROSITE" id="PS50191"/>
    </source>
</evidence>
<evidence type="ECO:0000313" key="3">
    <source>
        <dbReference type="Proteomes" id="UP000466442"/>
    </source>
</evidence>
<dbReference type="SUPFAM" id="SSF46938">
    <property type="entry name" value="CRAL/TRIO N-terminal domain"/>
    <property type="match status" value="1"/>
</dbReference>
<name>A0A8S9XFH6_APOLU</name>
<dbReference type="SMART" id="SM00516">
    <property type="entry name" value="SEC14"/>
    <property type="match status" value="1"/>
</dbReference>
<accession>A0A8S9XFH6</accession>
<feature type="domain" description="CRAL-TRIO" evidence="1">
    <location>
        <begin position="133"/>
        <end position="273"/>
    </location>
</feature>
<comment type="caution">
    <text evidence="2">The sequence shown here is derived from an EMBL/GenBank/DDBJ whole genome shotgun (WGS) entry which is preliminary data.</text>
</comment>
<dbReference type="CDD" id="cd00170">
    <property type="entry name" value="SEC14"/>
    <property type="match status" value="1"/>
</dbReference>
<dbReference type="InterPro" id="IPR036273">
    <property type="entry name" value="CRAL/TRIO_N_dom_sf"/>
</dbReference>
<dbReference type="PROSITE" id="PS50191">
    <property type="entry name" value="CRAL_TRIO"/>
    <property type="match status" value="1"/>
</dbReference>
<dbReference type="EMBL" id="WIXP02000007">
    <property type="protein sequence ID" value="KAF6207737.1"/>
    <property type="molecule type" value="Genomic_DNA"/>
</dbReference>
<dbReference type="OrthoDB" id="6607377at2759"/>
<gene>
    <name evidence="2" type="ORF">GE061_016185</name>
</gene>